<protein>
    <submittedName>
        <fullName evidence="2">Uncharacterized protein</fullName>
    </submittedName>
</protein>
<dbReference type="InterPro" id="IPR025577">
    <property type="entry name" value="FlxA"/>
</dbReference>
<evidence type="ECO:0000313" key="3">
    <source>
        <dbReference type="Proteomes" id="UP000315947"/>
    </source>
</evidence>
<accession>A0ABX5WUG1</accession>
<dbReference type="Proteomes" id="UP000315947">
    <property type="component" value="Chromosome"/>
</dbReference>
<proteinExistence type="predicted"/>
<evidence type="ECO:0000256" key="1">
    <source>
        <dbReference type="SAM" id="Coils"/>
    </source>
</evidence>
<keyword evidence="1" id="KW-0175">Coiled coil</keyword>
<organism evidence="2 3">
    <name type="scientific">Shewanella psychropiezotolerans</name>
    <dbReference type="NCBI Taxonomy" id="2593655"/>
    <lineage>
        <taxon>Bacteria</taxon>
        <taxon>Pseudomonadati</taxon>
        <taxon>Pseudomonadota</taxon>
        <taxon>Gammaproteobacteria</taxon>
        <taxon>Alteromonadales</taxon>
        <taxon>Shewanellaceae</taxon>
        <taxon>Shewanella</taxon>
    </lineage>
</organism>
<reference evidence="2 3" key="1">
    <citation type="submission" date="2019-07" db="EMBL/GenBank/DDBJ databases">
        <title>Shewanella sp. YLB-06 whole genomic sequence.</title>
        <authorList>
            <person name="Yu L."/>
        </authorList>
    </citation>
    <scope>NUCLEOTIDE SEQUENCE [LARGE SCALE GENOMIC DNA]</scope>
    <source>
        <strain evidence="2 3">YLB-06</strain>
    </source>
</reference>
<keyword evidence="3" id="KW-1185">Reference proteome</keyword>
<evidence type="ECO:0000313" key="2">
    <source>
        <dbReference type="EMBL" id="QDO82721.1"/>
    </source>
</evidence>
<dbReference type="RefSeq" id="WP_144045107.1">
    <property type="nucleotide sequence ID" value="NZ_CP041614.1"/>
</dbReference>
<sequence length="163" mass="18291">MKIIGLEGLYLNFTKPNSIGFTSPAFLSQPSSFSSALSSERRTTEISVSISDSAKYALNAERVEQSQLDHKRAIGTYIGELLHGLNAHKLKNGSRADEDLSIIERQIKRIQKQLQKLKEELRAIAGDNSKNAKLERRIIQDQIMLLTVQIVSLLERKMRAANV</sequence>
<feature type="coiled-coil region" evidence="1">
    <location>
        <begin position="100"/>
        <end position="127"/>
    </location>
</feature>
<name>A0ABX5WUG1_9GAMM</name>
<dbReference type="Pfam" id="PF14282">
    <property type="entry name" value="FlxA"/>
    <property type="match status" value="1"/>
</dbReference>
<dbReference type="EMBL" id="CP041614">
    <property type="protein sequence ID" value="QDO82721.1"/>
    <property type="molecule type" value="Genomic_DNA"/>
</dbReference>
<gene>
    <name evidence="2" type="ORF">FM037_05075</name>
</gene>